<evidence type="ECO:0000313" key="1">
    <source>
        <dbReference type="EMBL" id="GBM25914.1"/>
    </source>
</evidence>
<gene>
    <name evidence="1" type="ORF">AVEN_94359_1</name>
</gene>
<dbReference type="InterPro" id="IPR012337">
    <property type="entry name" value="RNaseH-like_sf"/>
</dbReference>
<keyword evidence="2" id="KW-1185">Reference proteome</keyword>
<dbReference type="OrthoDB" id="6432955at2759"/>
<evidence type="ECO:0000313" key="2">
    <source>
        <dbReference type="Proteomes" id="UP000499080"/>
    </source>
</evidence>
<dbReference type="Proteomes" id="UP000499080">
    <property type="component" value="Unassembled WGS sequence"/>
</dbReference>
<name>A0A4Y2EDI7_ARAVE</name>
<dbReference type="EMBL" id="BGPR01000549">
    <property type="protein sequence ID" value="GBM25914.1"/>
    <property type="molecule type" value="Genomic_DNA"/>
</dbReference>
<proteinExistence type="predicted"/>
<reference evidence="1 2" key="1">
    <citation type="journal article" date="2019" name="Sci. Rep.">
        <title>Orb-weaving spider Araneus ventricosus genome elucidates the spidroin gene catalogue.</title>
        <authorList>
            <person name="Kono N."/>
            <person name="Nakamura H."/>
            <person name="Ohtoshi R."/>
            <person name="Moran D.A.P."/>
            <person name="Shinohara A."/>
            <person name="Yoshida Y."/>
            <person name="Fujiwara M."/>
            <person name="Mori M."/>
            <person name="Tomita M."/>
            <person name="Arakawa K."/>
        </authorList>
    </citation>
    <scope>NUCLEOTIDE SEQUENCE [LARGE SCALE GENOMIC DNA]</scope>
</reference>
<protein>
    <recommendedName>
        <fullName evidence="3">Integrase catalytic domain-containing protein</fullName>
    </recommendedName>
</protein>
<dbReference type="AlphaFoldDB" id="A0A4Y2EDI7"/>
<dbReference type="InterPro" id="IPR036397">
    <property type="entry name" value="RNaseH_sf"/>
</dbReference>
<organism evidence="1 2">
    <name type="scientific">Araneus ventricosus</name>
    <name type="common">Orbweaver spider</name>
    <name type="synonym">Epeira ventricosa</name>
    <dbReference type="NCBI Taxonomy" id="182803"/>
    <lineage>
        <taxon>Eukaryota</taxon>
        <taxon>Metazoa</taxon>
        <taxon>Ecdysozoa</taxon>
        <taxon>Arthropoda</taxon>
        <taxon>Chelicerata</taxon>
        <taxon>Arachnida</taxon>
        <taxon>Araneae</taxon>
        <taxon>Araneomorphae</taxon>
        <taxon>Entelegynae</taxon>
        <taxon>Araneoidea</taxon>
        <taxon>Araneidae</taxon>
        <taxon>Araneus</taxon>
    </lineage>
</organism>
<sequence>MSMKFRRSELCNYILLSSFTLPVQLACSEARFLVRMQKVPGSKLVSNSVECFHRTVKPLLRALCLEAGEEWEKNLDSALLALRTVTHESIGFSPSELVFGKNLRTPQTLLYEKYFEPEEDEIPVTEYVFQLINRLKLCQEVAVKQMEELQIKRKKWYDKNAVKREFKEG</sequence>
<comment type="caution">
    <text evidence="1">The sequence shown here is derived from an EMBL/GenBank/DDBJ whole genome shotgun (WGS) entry which is preliminary data.</text>
</comment>
<accession>A0A4Y2EDI7</accession>
<dbReference type="GO" id="GO:0003676">
    <property type="term" value="F:nucleic acid binding"/>
    <property type="evidence" value="ECO:0007669"/>
    <property type="project" value="InterPro"/>
</dbReference>
<evidence type="ECO:0008006" key="3">
    <source>
        <dbReference type="Google" id="ProtNLM"/>
    </source>
</evidence>
<dbReference type="SUPFAM" id="SSF53098">
    <property type="entry name" value="Ribonuclease H-like"/>
    <property type="match status" value="1"/>
</dbReference>
<dbReference type="Gene3D" id="3.30.420.10">
    <property type="entry name" value="Ribonuclease H-like superfamily/Ribonuclease H"/>
    <property type="match status" value="1"/>
</dbReference>